<dbReference type="InterPro" id="IPR007507">
    <property type="entry name" value="Glycos_transf_N"/>
</dbReference>
<evidence type="ECO:0000256" key="6">
    <source>
        <dbReference type="ARBA" id="ARBA00031445"/>
    </source>
</evidence>
<dbReference type="InterPro" id="IPR039901">
    <property type="entry name" value="Kdotransferase"/>
</dbReference>
<dbReference type="Gene3D" id="3.40.50.11720">
    <property type="entry name" value="3-Deoxy-D-manno-octulosonic-acid transferase, N-terminal domain"/>
    <property type="match status" value="1"/>
</dbReference>
<comment type="subcellular location">
    <subcellularLocation>
        <location evidence="10">Cell membrane</location>
    </subcellularLocation>
</comment>
<dbReference type="Pfam" id="PF04413">
    <property type="entry name" value="Glycos_transf_N"/>
    <property type="match status" value="1"/>
</dbReference>
<evidence type="ECO:0000256" key="9">
    <source>
        <dbReference type="PIRSR" id="PIRSR639901-2"/>
    </source>
</evidence>
<dbReference type="InterPro" id="IPR038107">
    <property type="entry name" value="Glycos_transf_N_sf"/>
</dbReference>
<keyword evidence="10" id="KW-0448">Lipopolysaccharide biosynthesis</keyword>
<comment type="function">
    <text evidence="1 10">Involved in lipopolysaccharide (LPS) biosynthesis. Catalyzes the transfer of 3-deoxy-D-manno-octulosonate (Kdo) residue(s) from CMP-Kdo to lipid IV(A), the tetraacyldisaccharide-1,4'-bisphosphate precursor of lipid A.</text>
</comment>
<dbReference type="EMBL" id="VHLH01000028">
    <property type="protein sequence ID" value="TPW26600.1"/>
    <property type="molecule type" value="Genomic_DNA"/>
</dbReference>
<dbReference type="OrthoDB" id="9789797at2"/>
<evidence type="ECO:0000256" key="7">
    <source>
        <dbReference type="ARBA" id="ARBA00049183"/>
    </source>
</evidence>
<evidence type="ECO:0000256" key="11">
    <source>
        <dbReference type="SAM" id="MobiDB-lite"/>
    </source>
</evidence>
<comment type="pathway">
    <text evidence="2 10">Bacterial outer membrane biogenesis; LPS core biosynthesis.</text>
</comment>
<feature type="region of interest" description="Disordered" evidence="11">
    <location>
        <begin position="1"/>
        <end position="54"/>
    </location>
</feature>
<dbReference type="GO" id="GO:0005886">
    <property type="term" value="C:plasma membrane"/>
    <property type="evidence" value="ECO:0007669"/>
    <property type="project" value="UniProtKB-SubCell"/>
</dbReference>
<comment type="catalytic activity">
    <reaction evidence="7 10">
        <text>lipid IVA (E. coli) + CMP-3-deoxy-beta-D-manno-octulosonate = alpha-Kdo-(2-&gt;6)-lipid IVA (E. coli) + CMP + H(+)</text>
        <dbReference type="Rhea" id="RHEA:28066"/>
        <dbReference type="ChEBI" id="CHEBI:15378"/>
        <dbReference type="ChEBI" id="CHEBI:58603"/>
        <dbReference type="ChEBI" id="CHEBI:60364"/>
        <dbReference type="ChEBI" id="CHEBI:60377"/>
        <dbReference type="ChEBI" id="CHEBI:85987"/>
        <dbReference type="EC" id="2.4.99.12"/>
    </reaction>
</comment>
<dbReference type="AlphaFoldDB" id="A0A506TYM9"/>
<gene>
    <name evidence="13" type="ORF">FJU11_14165</name>
</gene>
<evidence type="ECO:0000256" key="8">
    <source>
        <dbReference type="PIRSR" id="PIRSR639901-1"/>
    </source>
</evidence>
<evidence type="ECO:0000313" key="13">
    <source>
        <dbReference type="EMBL" id="TPW26600.1"/>
    </source>
</evidence>
<dbReference type="EC" id="2.4.99.12" evidence="3 10"/>
<feature type="site" description="Transition state stabilizer" evidence="9">
    <location>
        <position position="270"/>
    </location>
</feature>
<protein>
    <recommendedName>
        <fullName evidence="4 10">3-deoxy-D-manno-octulosonic acid transferase</fullName>
        <shortName evidence="10">Kdo transferase</shortName>
        <ecNumber evidence="3 10">2.4.99.12</ecNumber>
    </recommendedName>
    <alternativeName>
        <fullName evidence="6 10">Lipid IV(A) 3-deoxy-D-manno-octulosonic acid transferase</fullName>
    </alternativeName>
</protein>
<dbReference type="GO" id="GO:0009244">
    <property type="term" value="P:lipopolysaccharide core region biosynthetic process"/>
    <property type="evidence" value="ECO:0007669"/>
    <property type="project" value="UniProtKB-UniRule"/>
</dbReference>
<dbReference type="UniPathway" id="UPA00958"/>
<dbReference type="Proteomes" id="UP000320314">
    <property type="component" value="Unassembled WGS sequence"/>
</dbReference>
<comment type="caution">
    <text evidence="13">The sequence shown here is derived from an EMBL/GenBank/DDBJ whole genome shotgun (WGS) entry which is preliminary data.</text>
</comment>
<dbReference type="Gene3D" id="3.40.50.2000">
    <property type="entry name" value="Glycogen Phosphorylase B"/>
    <property type="match status" value="1"/>
</dbReference>
<proteinExistence type="inferred from homology"/>
<keyword evidence="5 10" id="KW-0808">Transferase</keyword>
<feature type="compositionally biased region" description="Basic residues" evidence="11">
    <location>
        <begin position="25"/>
        <end position="34"/>
    </location>
</feature>
<dbReference type="PANTHER" id="PTHR42755:SF1">
    <property type="entry name" value="3-DEOXY-D-MANNO-OCTULOSONIC ACID TRANSFERASE, MITOCHONDRIAL-RELATED"/>
    <property type="match status" value="1"/>
</dbReference>
<comment type="similarity">
    <text evidence="10">Belongs to the glycosyltransferase group 1 family.</text>
</comment>
<dbReference type="PANTHER" id="PTHR42755">
    <property type="entry name" value="3-DEOXY-MANNO-OCTULOSONATE CYTIDYLYLTRANSFERASE"/>
    <property type="match status" value="1"/>
</dbReference>
<evidence type="ECO:0000256" key="5">
    <source>
        <dbReference type="ARBA" id="ARBA00022679"/>
    </source>
</evidence>
<reference evidence="13 14" key="1">
    <citation type="submission" date="2019-06" db="EMBL/GenBank/DDBJ databases">
        <authorList>
            <person name="Li M."/>
        </authorList>
    </citation>
    <scope>NUCLEOTIDE SEQUENCE [LARGE SCALE GENOMIC DNA]</scope>
    <source>
        <strain evidence="13 14">BGMRC6574</strain>
    </source>
</reference>
<feature type="domain" description="3-deoxy-D-manno-octulosonic-acid transferase N-terminal" evidence="12">
    <location>
        <begin position="99"/>
        <end position="272"/>
    </location>
</feature>
<feature type="compositionally biased region" description="Basic and acidic residues" evidence="11">
    <location>
        <begin position="35"/>
        <end position="49"/>
    </location>
</feature>
<evidence type="ECO:0000256" key="4">
    <source>
        <dbReference type="ARBA" id="ARBA00019077"/>
    </source>
</evidence>
<dbReference type="GO" id="GO:0043842">
    <property type="term" value="F:Kdo transferase activity"/>
    <property type="evidence" value="ECO:0007669"/>
    <property type="project" value="UniProtKB-EC"/>
</dbReference>
<evidence type="ECO:0000256" key="3">
    <source>
        <dbReference type="ARBA" id="ARBA00012621"/>
    </source>
</evidence>
<feature type="active site" description="Proton acceptor" evidence="8">
    <location>
        <position position="126"/>
    </location>
</feature>
<evidence type="ECO:0000256" key="10">
    <source>
        <dbReference type="RuleBase" id="RU365103"/>
    </source>
</evidence>
<evidence type="ECO:0000313" key="14">
    <source>
        <dbReference type="Proteomes" id="UP000320314"/>
    </source>
</evidence>
<evidence type="ECO:0000259" key="12">
    <source>
        <dbReference type="Pfam" id="PF04413"/>
    </source>
</evidence>
<name>A0A506TYM9_9HYPH</name>
<keyword evidence="10" id="KW-1003">Cell membrane</keyword>
<dbReference type="NCBIfam" id="NF004387">
    <property type="entry name" value="PRK05749.1-3"/>
    <property type="match status" value="1"/>
</dbReference>
<keyword evidence="10" id="KW-0472">Membrane</keyword>
<feature type="site" description="Transition state stabilizer" evidence="9">
    <location>
        <position position="194"/>
    </location>
</feature>
<dbReference type="SUPFAM" id="SSF53756">
    <property type="entry name" value="UDP-Glycosyltransferase/glycogen phosphorylase"/>
    <property type="match status" value="1"/>
</dbReference>
<organism evidence="13 14">
    <name type="scientific">Pararhizobium mangrovi</name>
    <dbReference type="NCBI Taxonomy" id="2590452"/>
    <lineage>
        <taxon>Bacteria</taxon>
        <taxon>Pseudomonadati</taxon>
        <taxon>Pseudomonadota</taxon>
        <taxon>Alphaproteobacteria</taxon>
        <taxon>Hyphomicrobiales</taxon>
        <taxon>Rhizobiaceae</taxon>
        <taxon>Rhizobium/Agrobacterium group</taxon>
        <taxon>Pararhizobium</taxon>
    </lineage>
</organism>
<evidence type="ECO:0000256" key="2">
    <source>
        <dbReference type="ARBA" id="ARBA00004713"/>
    </source>
</evidence>
<dbReference type="GO" id="GO:0009245">
    <property type="term" value="P:lipid A biosynthetic process"/>
    <property type="evidence" value="ECO:0007669"/>
    <property type="project" value="TreeGrafter"/>
</dbReference>
<sequence>MGSHDDQPAVRPSVPAARRTDLRAGGRRRGRACRISKESDGRPEPRDRGSLQPGRENAVRIGWTRLALGGYRLLGRVATPLALVHLARRARLGKEERSRRGERFGRAGVARPDGPLVWFHAASVGETNAVAPLVEAVHRRGIAVLLTTGTVTSAQIAAERLSGRAIHQYVPLDLAPAVTRFLGHWQPDLAVFVESEIWPTTIRELGARKTPHILVNGRLSDRSFASWHRRHALAEALFGTFAHVAAQSELDAERFERLGAPSVSVTGNIKIDGAAPPCDTEKLDALRKAIGERATWAAISTFEGEEEIAAGVHASVKEKRADMLTIVVPRHPERGDAIARMLGARGLSVVRHSRGERPKPETDILLGDTIGEMGLYLRLTGIAFVGRSIAEKGGQNPIEPAVLGCAVLTGRNVQNFRETYRALVEAGGAKIVRDEAMLAEGVAYLLANPAERTAMARAGRVSVDTMRGALQRTLSVLEPHLAPLAVKARLAPAQADDDAVEARG</sequence>
<keyword evidence="14" id="KW-1185">Reference proteome</keyword>
<accession>A0A506TYM9</accession>
<evidence type="ECO:0000256" key="1">
    <source>
        <dbReference type="ARBA" id="ARBA00003394"/>
    </source>
</evidence>